<organism evidence="2 3">
    <name type="scientific">Discina gigas</name>
    <dbReference type="NCBI Taxonomy" id="1032678"/>
    <lineage>
        <taxon>Eukaryota</taxon>
        <taxon>Fungi</taxon>
        <taxon>Dikarya</taxon>
        <taxon>Ascomycota</taxon>
        <taxon>Pezizomycotina</taxon>
        <taxon>Pezizomycetes</taxon>
        <taxon>Pezizales</taxon>
        <taxon>Discinaceae</taxon>
        <taxon>Discina</taxon>
    </lineage>
</organism>
<evidence type="ECO:0000313" key="2">
    <source>
        <dbReference type="EMBL" id="KAL0630395.1"/>
    </source>
</evidence>
<comment type="caution">
    <text evidence="2">The sequence shown here is derived from an EMBL/GenBank/DDBJ whole genome shotgun (WGS) entry which is preliminary data.</text>
</comment>
<dbReference type="InterPro" id="IPR025391">
    <property type="entry name" value="DUF4123"/>
</dbReference>
<keyword evidence="3" id="KW-1185">Reference proteome</keyword>
<name>A0ABR3G384_9PEZI</name>
<feature type="non-terminal residue" evidence="2">
    <location>
        <position position="1"/>
    </location>
</feature>
<protein>
    <recommendedName>
        <fullName evidence="1">DUF4123 domain-containing protein</fullName>
    </recommendedName>
</protein>
<dbReference type="Proteomes" id="UP001447188">
    <property type="component" value="Unassembled WGS sequence"/>
</dbReference>
<dbReference type="EMBL" id="JBBBZM010000715">
    <property type="protein sequence ID" value="KAL0630395.1"/>
    <property type="molecule type" value="Genomic_DNA"/>
</dbReference>
<evidence type="ECO:0000313" key="3">
    <source>
        <dbReference type="Proteomes" id="UP001447188"/>
    </source>
</evidence>
<proteinExistence type="predicted"/>
<dbReference type="Pfam" id="PF13503">
    <property type="entry name" value="DUF4123"/>
    <property type="match status" value="1"/>
</dbReference>
<accession>A0ABR3G384</accession>
<evidence type="ECO:0000259" key="1">
    <source>
        <dbReference type="Pfam" id="PF13503"/>
    </source>
</evidence>
<gene>
    <name evidence="2" type="ORF">Q9L58_010758</name>
</gene>
<reference evidence="2 3" key="1">
    <citation type="submission" date="2024-02" db="EMBL/GenBank/DDBJ databases">
        <title>Discinaceae phylogenomics.</title>
        <authorList>
            <person name="Dirks A.C."/>
            <person name="James T.Y."/>
        </authorList>
    </citation>
    <scope>NUCLEOTIDE SEQUENCE [LARGE SCALE GENOMIC DNA]</scope>
    <source>
        <strain evidence="2 3">ACD0624</strain>
    </source>
</reference>
<sequence length="330" mass="37062">AKKGVRLNGGGTELELSAAGIKGYTSGKHEMYAADHQTFPGQNRNISFLGDKPICQIRNLAMASTYILIDTTLIGYPKDKPWTRKPRKLSWLATLYERDGIPVSPILIDIERAYICNRLDAVMTLVNALHPQLGISFIETELTLIKLQEHLRQFIYVKTEDNMELTLRFADCAVLAALSVCLTADQWASIVAPFECWKIHGRDGKLKSLPILKSDTSLTAPLLLNDGQIASLKSAMSVDQLLANLRKMRPDQSYDYSTLKSYEYAEQARQIWLSAGHKEDTELLLFARDVFDSDGRLLHQPSLTKVLEQPDPVLRRKDLHRMAGLHSRGG</sequence>
<feature type="domain" description="DUF4123" evidence="1">
    <location>
        <begin position="101"/>
        <end position="188"/>
    </location>
</feature>